<keyword evidence="14" id="KW-0966">Cell projection</keyword>
<gene>
    <name evidence="14" type="ORF">A2557_06605</name>
</gene>
<evidence type="ECO:0000259" key="13">
    <source>
        <dbReference type="Pfam" id="PF08345"/>
    </source>
</evidence>
<feature type="transmembrane region" description="Helical" evidence="11">
    <location>
        <begin position="452"/>
        <end position="470"/>
    </location>
</feature>
<dbReference type="NCBIfam" id="TIGR00206">
    <property type="entry name" value="fliF"/>
    <property type="match status" value="1"/>
</dbReference>
<keyword evidence="8 9" id="KW-0975">Bacterial flagellum</keyword>
<evidence type="ECO:0000256" key="9">
    <source>
        <dbReference type="PIRNR" id="PIRNR004862"/>
    </source>
</evidence>
<dbReference type="Gene3D" id="3.30.300.30">
    <property type="match status" value="1"/>
</dbReference>
<comment type="subcellular location">
    <subcellularLocation>
        <location evidence="1 9">Bacterial flagellum basal body</location>
    </subcellularLocation>
    <subcellularLocation>
        <location evidence="2">Cell membrane</location>
        <topology evidence="2">Multi-pass membrane protein</topology>
    </subcellularLocation>
</comment>
<protein>
    <recommendedName>
        <fullName evidence="9">Flagellar M-ring protein</fullName>
    </recommendedName>
</protein>
<evidence type="ECO:0000256" key="7">
    <source>
        <dbReference type="ARBA" id="ARBA00023136"/>
    </source>
</evidence>
<evidence type="ECO:0000256" key="1">
    <source>
        <dbReference type="ARBA" id="ARBA00004117"/>
    </source>
</evidence>
<evidence type="ECO:0000313" key="14">
    <source>
        <dbReference type="EMBL" id="OGH04655.1"/>
    </source>
</evidence>
<evidence type="ECO:0000259" key="12">
    <source>
        <dbReference type="Pfam" id="PF01514"/>
    </source>
</evidence>
<keyword evidence="14" id="KW-0969">Cilium</keyword>
<dbReference type="Pfam" id="PF08345">
    <property type="entry name" value="YscJ_FliF_C"/>
    <property type="match status" value="1"/>
</dbReference>
<feature type="region of interest" description="Disordered" evidence="10">
    <location>
        <begin position="297"/>
        <end position="322"/>
    </location>
</feature>
<dbReference type="InterPro" id="IPR045851">
    <property type="entry name" value="AMP-bd_C_sf"/>
</dbReference>
<dbReference type="PANTHER" id="PTHR30046:SF0">
    <property type="entry name" value="FLAGELLAR M-RING PROTEIN"/>
    <property type="match status" value="1"/>
</dbReference>
<keyword evidence="4" id="KW-1003">Cell membrane</keyword>
<proteinExistence type="inferred from homology"/>
<comment type="similarity">
    <text evidence="3 9">Belongs to the FliF family.</text>
</comment>
<evidence type="ECO:0000256" key="4">
    <source>
        <dbReference type="ARBA" id="ARBA00022475"/>
    </source>
</evidence>
<organism evidence="14 15">
    <name type="scientific">Candidatus Lambdaproteobacteria bacterium RIFOXYD2_FULL_56_26</name>
    <dbReference type="NCBI Taxonomy" id="1817773"/>
    <lineage>
        <taxon>Bacteria</taxon>
        <taxon>Pseudomonadati</taxon>
        <taxon>Pseudomonadota</taxon>
        <taxon>Candidatus Lambdaproteobacteria</taxon>
    </lineage>
</organism>
<dbReference type="EMBL" id="MFNF01000001">
    <property type="protein sequence ID" value="OGH04655.1"/>
    <property type="molecule type" value="Genomic_DNA"/>
</dbReference>
<dbReference type="InterPro" id="IPR043427">
    <property type="entry name" value="YscJ/FliF"/>
</dbReference>
<comment type="caution">
    <text evidence="14">The sequence shown here is derived from an EMBL/GenBank/DDBJ whole genome shotgun (WGS) entry which is preliminary data.</text>
</comment>
<dbReference type="InterPro" id="IPR000067">
    <property type="entry name" value="FlgMring_FliF"/>
</dbReference>
<dbReference type="InterPro" id="IPR006182">
    <property type="entry name" value="FliF_N_dom"/>
</dbReference>
<dbReference type="AlphaFoldDB" id="A0A1F6H2R5"/>
<feature type="transmembrane region" description="Helical" evidence="11">
    <location>
        <begin position="29"/>
        <end position="48"/>
    </location>
</feature>
<evidence type="ECO:0000256" key="2">
    <source>
        <dbReference type="ARBA" id="ARBA00004651"/>
    </source>
</evidence>
<keyword evidence="5 11" id="KW-0812">Transmembrane</keyword>
<comment type="function">
    <text evidence="9">The M ring may be actively involved in energy transduction.</text>
</comment>
<dbReference type="PIRSF" id="PIRSF004862">
    <property type="entry name" value="FliF"/>
    <property type="match status" value="1"/>
</dbReference>
<reference evidence="14 15" key="1">
    <citation type="journal article" date="2016" name="Nat. Commun.">
        <title>Thousands of microbial genomes shed light on interconnected biogeochemical processes in an aquifer system.</title>
        <authorList>
            <person name="Anantharaman K."/>
            <person name="Brown C.T."/>
            <person name="Hug L.A."/>
            <person name="Sharon I."/>
            <person name="Castelle C.J."/>
            <person name="Probst A.J."/>
            <person name="Thomas B.C."/>
            <person name="Singh A."/>
            <person name="Wilkins M.J."/>
            <person name="Karaoz U."/>
            <person name="Brodie E.L."/>
            <person name="Williams K.H."/>
            <person name="Hubbard S.S."/>
            <person name="Banfield J.F."/>
        </authorList>
    </citation>
    <scope>NUCLEOTIDE SEQUENCE [LARGE SCALE GENOMIC DNA]</scope>
</reference>
<evidence type="ECO:0000256" key="10">
    <source>
        <dbReference type="SAM" id="MobiDB-lite"/>
    </source>
</evidence>
<accession>A0A1F6H2R5</accession>
<dbReference type="GO" id="GO:0003774">
    <property type="term" value="F:cytoskeletal motor activity"/>
    <property type="evidence" value="ECO:0007669"/>
    <property type="project" value="InterPro"/>
</dbReference>
<name>A0A1F6H2R5_9PROT</name>
<dbReference type="PANTHER" id="PTHR30046">
    <property type="entry name" value="FLAGELLAR M-RING PROTEIN"/>
    <property type="match status" value="1"/>
</dbReference>
<feature type="domain" description="Flagellar M-ring N-terminal" evidence="12">
    <location>
        <begin position="51"/>
        <end position="224"/>
    </location>
</feature>
<keyword evidence="6 11" id="KW-1133">Transmembrane helix</keyword>
<feature type="domain" description="Flagellar M-ring C-terminal" evidence="13">
    <location>
        <begin position="258"/>
        <end position="427"/>
    </location>
</feature>
<evidence type="ECO:0000256" key="5">
    <source>
        <dbReference type="ARBA" id="ARBA00022692"/>
    </source>
</evidence>
<evidence type="ECO:0000313" key="15">
    <source>
        <dbReference type="Proteomes" id="UP000177583"/>
    </source>
</evidence>
<evidence type="ECO:0000256" key="8">
    <source>
        <dbReference type="ARBA" id="ARBA00023143"/>
    </source>
</evidence>
<evidence type="ECO:0000256" key="3">
    <source>
        <dbReference type="ARBA" id="ARBA00007971"/>
    </source>
</evidence>
<dbReference type="Proteomes" id="UP000177583">
    <property type="component" value="Unassembled WGS sequence"/>
</dbReference>
<dbReference type="GO" id="GO:0071973">
    <property type="term" value="P:bacterial-type flagellum-dependent cell motility"/>
    <property type="evidence" value="ECO:0007669"/>
    <property type="project" value="InterPro"/>
</dbReference>
<keyword evidence="14" id="KW-0282">Flagellum</keyword>
<evidence type="ECO:0000256" key="6">
    <source>
        <dbReference type="ARBA" id="ARBA00022989"/>
    </source>
</evidence>
<dbReference type="PRINTS" id="PR01009">
    <property type="entry name" value="FLGMRINGFLIF"/>
</dbReference>
<sequence>MAEQSVGLVEDFQSQFQNFFSGLTTGKKIFLFSSLGGIVLGLIVFVFFTQQVTWAPLATGLKQDDASKIVAKLDELNIQYVLQPGGGGIMVPVDQVDKVRLQIASSGLQLGGLVGFELFDKNNFGATEFQQQVQYKRALEGELARLITQIDIIESAKVSVALPEKSLFIDDEVKTTASVVVDMAGSNKLNQKGVNTIVNLVSGAVPGLQAEDVRVSDSSGNLLSKGLSDQDGSESRDKNYAYLQLVEQRVEAKLLSQLEKVTGKDRVEVRVSLDMDFNISETTEDLVDPDLSAVVSEESTSEKATGSRSIPVGVPGVTSNSPEVRAGASEIANVSDVDKKVKRTNYANSKRHVISKKSPGGIKRMSVAVLLDGKYEYVRDDAGEIVGSPVYKPWSPSDIQIIESVAKQSVGFSAERGDTITVQNIRFTKPLVEQERLKQERSQATRRFIIDLVRYVLVGLIVIVLVFMVIRPMVMKLSAKPEDLDLLMGLPTTIGELEGEELEIPTEKETGIPPRDKIIEIAKQDPLKTASLVRTWLKEKKGP</sequence>
<evidence type="ECO:0000256" key="11">
    <source>
        <dbReference type="SAM" id="Phobius"/>
    </source>
</evidence>
<dbReference type="GO" id="GO:0009431">
    <property type="term" value="C:bacterial-type flagellum basal body, MS ring"/>
    <property type="evidence" value="ECO:0007669"/>
    <property type="project" value="InterPro"/>
</dbReference>
<dbReference type="Pfam" id="PF01514">
    <property type="entry name" value="YscJ_FliF"/>
    <property type="match status" value="1"/>
</dbReference>
<keyword evidence="7 11" id="KW-0472">Membrane</keyword>
<dbReference type="InterPro" id="IPR013556">
    <property type="entry name" value="Flag_M-ring_C"/>
</dbReference>
<dbReference type="GO" id="GO:0005886">
    <property type="term" value="C:plasma membrane"/>
    <property type="evidence" value="ECO:0007669"/>
    <property type="project" value="UniProtKB-SubCell"/>
</dbReference>